<dbReference type="InterPro" id="IPR001841">
    <property type="entry name" value="Znf_RING"/>
</dbReference>
<name>A0A3E2GVH5_SCYLI</name>
<dbReference type="Proteomes" id="UP000258309">
    <property type="component" value="Unassembled WGS sequence"/>
</dbReference>
<evidence type="ECO:0000256" key="1">
    <source>
        <dbReference type="PROSITE-ProRule" id="PRU00175"/>
    </source>
</evidence>
<sequence>MAIINQVMVEVLNVAERGLELHRRQVETTGGQSTPTSVSPPSATSVAPSTTTTKASGGGGGGGPTSSPLLFFVALGFGVVFTNLWIIVGVKYCFRYNARNRAMRATEDGEPINMENMPTRPHRRRREKKLMTMDEVNDRFPLMKYKAWVASRAREGLSTSGGIAAGSDSRPASLRNVDAIAMPSSPVETKHSIDDRPTTGSSDRESAEMKELTPANASGDAPGVQVQNAENPEKSASSQVEESAQLEQVETTATALHKQTTSGSEEEDDEDDHIHTAVPPELLSTPGDSCAICIDTLEDDEDIRGLTCGHAFHAACLDPWLTSRRACCPLCKADYYVPKPRPEGEPAETERSNRRGQRMNMPQQPPSSWTGIRGAPRLILPIRFSPAAVYAGELSGSNTPRSPATRGRREVREAAVAAAGQPNDAAPAAAEVEETTPNRRWRIGNPLNRIHMGRSRQPETTPEANTEPSPSQLEAGVVR</sequence>
<feature type="domain" description="RING-type" evidence="4">
    <location>
        <begin position="290"/>
        <end position="332"/>
    </location>
</feature>
<accession>A0A3E2GVH5</accession>
<dbReference type="GO" id="GO:0008270">
    <property type="term" value="F:zinc ion binding"/>
    <property type="evidence" value="ECO:0007669"/>
    <property type="project" value="UniProtKB-KW"/>
</dbReference>
<dbReference type="Gene3D" id="3.30.40.10">
    <property type="entry name" value="Zinc/RING finger domain, C3HC4 (zinc finger)"/>
    <property type="match status" value="1"/>
</dbReference>
<feature type="compositionally biased region" description="Polar residues" evidence="2">
    <location>
        <begin position="458"/>
        <end position="472"/>
    </location>
</feature>
<dbReference type="PANTHER" id="PTHR22765:SF434">
    <property type="entry name" value="GB|AAD18119.1-RELATED"/>
    <property type="match status" value="1"/>
</dbReference>
<feature type="compositionally biased region" description="Low complexity" evidence="2">
    <location>
        <begin position="33"/>
        <end position="55"/>
    </location>
</feature>
<dbReference type="InterPro" id="IPR051826">
    <property type="entry name" value="E3_ubiquitin-ligase_domain"/>
</dbReference>
<dbReference type="FunFam" id="3.30.40.10:FF:000539">
    <property type="entry name" value="Ring finger domain protein"/>
    <property type="match status" value="1"/>
</dbReference>
<feature type="compositionally biased region" description="Polar residues" evidence="2">
    <location>
        <begin position="225"/>
        <end position="263"/>
    </location>
</feature>
<feature type="compositionally biased region" description="Basic and acidic residues" evidence="2">
    <location>
        <begin position="188"/>
        <end position="211"/>
    </location>
</feature>
<feature type="region of interest" description="Disordered" evidence="2">
    <location>
        <begin position="181"/>
        <end position="282"/>
    </location>
</feature>
<gene>
    <name evidence="5" type="ORF">B7463_g11573</name>
</gene>
<proteinExistence type="predicted"/>
<keyword evidence="1" id="KW-0479">Metal-binding</keyword>
<feature type="transmembrane region" description="Helical" evidence="3">
    <location>
        <begin position="69"/>
        <end position="94"/>
    </location>
</feature>
<dbReference type="OMA" id="TKYKQWK"/>
<dbReference type="InterPro" id="IPR013083">
    <property type="entry name" value="Znf_RING/FYVE/PHD"/>
</dbReference>
<dbReference type="PROSITE" id="PS50089">
    <property type="entry name" value="ZF_RING_2"/>
    <property type="match status" value="1"/>
</dbReference>
<feature type="non-terminal residue" evidence="5">
    <location>
        <position position="1"/>
    </location>
</feature>
<reference evidence="5 6" key="1">
    <citation type="submission" date="2018-05" db="EMBL/GenBank/DDBJ databases">
        <title>Draft genome sequence of Scytalidium lignicola DSM 105466, a ubiquitous saprotrophic fungus.</title>
        <authorList>
            <person name="Buettner E."/>
            <person name="Gebauer A.M."/>
            <person name="Hofrichter M."/>
            <person name="Liers C."/>
            <person name="Kellner H."/>
        </authorList>
    </citation>
    <scope>NUCLEOTIDE SEQUENCE [LARGE SCALE GENOMIC DNA]</scope>
    <source>
        <strain evidence="5 6">DSM 105466</strain>
    </source>
</reference>
<organism evidence="5 6">
    <name type="scientific">Scytalidium lignicola</name>
    <name type="common">Hyphomycete</name>
    <dbReference type="NCBI Taxonomy" id="5539"/>
    <lineage>
        <taxon>Eukaryota</taxon>
        <taxon>Fungi</taxon>
        <taxon>Dikarya</taxon>
        <taxon>Ascomycota</taxon>
        <taxon>Pezizomycotina</taxon>
        <taxon>Leotiomycetes</taxon>
        <taxon>Leotiomycetes incertae sedis</taxon>
        <taxon>Scytalidium</taxon>
    </lineage>
</organism>
<dbReference type="GO" id="GO:0005737">
    <property type="term" value="C:cytoplasm"/>
    <property type="evidence" value="ECO:0007669"/>
    <property type="project" value="TreeGrafter"/>
</dbReference>
<evidence type="ECO:0000313" key="5">
    <source>
        <dbReference type="EMBL" id="RFU24763.1"/>
    </source>
</evidence>
<dbReference type="STRING" id="5539.A0A3E2GVH5"/>
<keyword evidence="1" id="KW-0862">Zinc</keyword>
<keyword evidence="6" id="KW-1185">Reference proteome</keyword>
<feature type="region of interest" description="Disordered" evidence="2">
    <location>
        <begin position="418"/>
        <end position="479"/>
    </location>
</feature>
<protein>
    <recommendedName>
        <fullName evidence="4">RING-type domain-containing protein</fullName>
    </recommendedName>
</protein>
<evidence type="ECO:0000256" key="2">
    <source>
        <dbReference type="SAM" id="MobiDB-lite"/>
    </source>
</evidence>
<dbReference type="OrthoDB" id="8062037at2759"/>
<feature type="region of interest" description="Disordered" evidence="2">
    <location>
        <begin position="26"/>
        <end position="61"/>
    </location>
</feature>
<feature type="compositionally biased region" description="Low complexity" evidence="2">
    <location>
        <begin position="418"/>
        <end position="430"/>
    </location>
</feature>
<feature type="compositionally biased region" description="Polar residues" evidence="2">
    <location>
        <begin position="360"/>
        <end position="370"/>
    </location>
</feature>
<comment type="caution">
    <text evidence="5">The sequence shown here is derived from an EMBL/GenBank/DDBJ whole genome shotgun (WGS) entry which is preliminary data.</text>
</comment>
<dbReference type="GO" id="GO:0006511">
    <property type="term" value="P:ubiquitin-dependent protein catabolic process"/>
    <property type="evidence" value="ECO:0007669"/>
    <property type="project" value="TreeGrafter"/>
</dbReference>
<feature type="non-terminal residue" evidence="5">
    <location>
        <position position="479"/>
    </location>
</feature>
<evidence type="ECO:0000259" key="4">
    <source>
        <dbReference type="PROSITE" id="PS50089"/>
    </source>
</evidence>
<dbReference type="SUPFAM" id="SSF57850">
    <property type="entry name" value="RING/U-box"/>
    <property type="match status" value="1"/>
</dbReference>
<keyword evidence="3" id="KW-0812">Transmembrane</keyword>
<feature type="region of interest" description="Disordered" evidence="2">
    <location>
        <begin position="338"/>
        <end position="372"/>
    </location>
</feature>
<keyword evidence="3" id="KW-0472">Membrane</keyword>
<evidence type="ECO:0000313" key="6">
    <source>
        <dbReference type="Proteomes" id="UP000258309"/>
    </source>
</evidence>
<evidence type="ECO:0000256" key="3">
    <source>
        <dbReference type="SAM" id="Phobius"/>
    </source>
</evidence>
<dbReference type="AlphaFoldDB" id="A0A3E2GVH5"/>
<dbReference type="CDD" id="cd16473">
    <property type="entry name" value="RING-H2_RNF103"/>
    <property type="match status" value="1"/>
</dbReference>
<dbReference type="SMART" id="SM00184">
    <property type="entry name" value="RING"/>
    <property type="match status" value="1"/>
</dbReference>
<keyword evidence="3" id="KW-1133">Transmembrane helix</keyword>
<dbReference type="GO" id="GO:0061630">
    <property type="term" value="F:ubiquitin protein ligase activity"/>
    <property type="evidence" value="ECO:0007669"/>
    <property type="project" value="TreeGrafter"/>
</dbReference>
<dbReference type="Pfam" id="PF13639">
    <property type="entry name" value="zf-RING_2"/>
    <property type="match status" value="1"/>
</dbReference>
<feature type="compositionally biased region" description="Basic and acidic residues" evidence="2">
    <location>
        <begin position="340"/>
        <end position="353"/>
    </location>
</feature>
<dbReference type="PANTHER" id="PTHR22765">
    <property type="entry name" value="RING FINGER AND PROTEASE ASSOCIATED DOMAIN-CONTAINING"/>
    <property type="match status" value="1"/>
</dbReference>
<keyword evidence="1" id="KW-0863">Zinc-finger</keyword>
<dbReference type="EMBL" id="NCSJ02000404">
    <property type="protein sequence ID" value="RFU24763.1"/>
    <property type="molecule type" value="Genomic_DNA"/>
</dbReference>